<dbReference type="EMBL" id="JACHKZ010000005">
    <property type="protein sequence ID" value="MBB6577165.1"/>
    <property type="molecule type" value="Genomic_DNA"/>
</dbReference>
<dbReference type="InterPro" id="IPR015797">
    <property type="entry name" value="NUDIX_hydrolase-like_dom_sf"/>
</dbReference>
<feature type="domain" description="Nudix hydrolase" evidence="1">
    <location>
        <begin position="16"/>
        <end position="211"/>
    </location>
</feature>
<dbReference type="CDD" id="cd18870">
    <property type="entry name" value="NUDIX_AcylCoAdiphos_Nudt19"/>
    <property type="match status" value="1"/>
</dbReference>
<evidence type="ECO:0000259" key="1">
    <source>
        <dbReference type="PROSITE" id="PS51462"/>
    </source>
</evidence>
<gene>
    <name evidence="2" type="ORF">HNP33_001216</name>
</gene>
<dbReference type="SUPFAM" id="SSF56281">
    <property type="entry name" value="Metallo-hydrolase/oxidoreductase"/>
    <property type="match status" value="1"/>
</dbReference>
<dbReference type="InterPro" id="IPR050662">
    <property type="entry name" value="Sec-metab_biosynth-thioest"/>
</dbReference>
<protein>
    <submittedName>
        <fullName evidence="2">Glyoxylase-like metal-dependent hydrolase (Beta-lactamase superfamily II)/8-oxo-dGTP pyrophosphatase MutT (NUDIX family)</fullName>
    </submittedName>
</protein>
<dbReference type="SUPFAM" id="SSF55811">
    <property type="entry name" value="Nudix"/>
    <property type="match status" value="1"/>
</dbReference>
<reference evidence="2 3" key="1">
    <citation type="submission" date="2020-08" db="EMBL/GenBank/DDBJ databases">
        <title>Functional genomics of gut bacteria from endangered species of beetles.</title>
        <authorList>
            <person name="Carlos-Shanley C."/>
        </authorList>
    </citation>
    <scope>NUCLEOTIDE SEQUENCE [LARGE SCALE GENOMIC DNA]</scope>
    <source>
        <strain evidence="2 3">S00124</strain>
    </source>
</reference>
<keyword evidence="3" id="KW-1185">Reference proteome</keyword>
<name>A0ABR6RDC7_9BURK</name>
<dbReference type="InterPro" id="IPR041516">
    <property type="entry name" value="LACTB2_WH"/>
</dbReference>
<sequence length="562" mass="60771">MTRTSQLLHAQREPVPARAAATVLFLRDAPDPQGAPGTTRLEVLMSRRSDKARFAANHYVFPGGSLDAEDRLHHEQLARRSTQTADALTYAQAAIRESMEEMGVLLARNTDGRWATQAEVAQIDRNQPLLPQCARLGLTLAADALWPLARWTAALEIPIRFDVPFLVARMPEGQTPVTDDAEQFEPLWCHPADALLRAAQGEMTLMFPTQTTLEHLTRYPKVQALLDVLQALPAGQMLWETLPRGGLVNGKVQRFMEHQTVYGELALVCPDGQLHHAVGWQSERPVPLLKNVMRLTADNGGTMTGPGTNTYLIGDPATGYIVVDPGPKPQGQGDPHLARIMAATGGDIRAIVCTHSHPDHSPGAAPLQALVAQAGFATPVIWGLPSAPTARAGSQFTPDRELPDGATLALRHPDGAAHSHTLRAIHTPGHAANHVCLVLEEDGLLLSGDHILNGSTTVVDPPDGNMRLYLASLQKLANACETSQVGFILPAHGYALARPLQVIQKLHAHRMAREAKVKAAMAHSPDGTPEDWVAIAYADTPQALWPVAKRSLLAHVEHIRGL</sequence>
<dbReference type="Gene3D" id="3.60.15.10">
    <property type="entry name" value="Ribonuclease Z/Hydroxyacylglutathione hydrolase-like"/>
    <property type="match status" value="1"/>
</dbReference>
<dbReference type="InterPro" id="IPR036866">
    <property type="entry name" value="RibonucZ/Hydroxyglut_hydro"/>
</dbReference>
<dbReference type="InterPro" id="IPR036388">
    <property type="entry name" value="WH-like_DNA-bd_sf"/>
</dbReference>
<dbReference type="Pfam" id="PF00753">
    <property type="entry name" value="Lactamase_B"/>
    <property type="match status" value="1"/>
</dbReference>
<accession>A0ABR6RDC7</accession>
<evidence type="ECO:0000313" key="2">
    <source>
        <dbReference type="EMBL" id="MBB6577165.1"/>
    </source>
</evidence>
<dbReference type="Gene3D" id="1.10.10.10">
    <property type="entry name" value="Winged helix-like DNA-binding domain superfamily/Winged helix DNA-binding domain"/>
    <property type="match status" value="1"/>
</dbReference>
<dbReference type="InterPro" id="IPR001279">
    <property type="entry name" value="Metallo-B-lactamas"/>
</dbReference>
<dbReference type="RefSeq" id="WP_184706351.1">
    <property type="nucleotide sequence ID" value="NZ_JACHKZ010000005.1"/>
</dbReference>
<dbReference type="PANTHER" id="PTHR23131">
    <property type="entry name" value="ENDORIBONUCLEASE LACTB2"/>
    <property type="match status" value="1"/>
</dbReference>
<dbReference type="Gene3D" id="3.90.79.10">
    <property type="entry name" value="Nucleoside Triphosphate Pyrophosphohydrolase"/>
    <property type="match status" value="1"/>
</dbReference>
<proteinExistence type="predicted"/>
<dbReference type="SMART" id="SM00849">
    <property type="entry name" value="Lactamase_B"/>
    <property type="match status" value="1"/>
</dbReference>
<evidence type="ECO:0000313" key="3">
    <source>
        <dbReference type="Proteomes" id="UP000562492"/>
    </source>
</evidence>
<dbReference type="Proteomes" id="UP000562492">
    <property type="component" value="Unassembled WGS sequence"/>
</dbReference>
<organism evidence="2 3">
    <name type="scientific">Comamonas odontotermitis</name>
    <dbReference type="NCBI Taxonomy" id="379895"/>
    <lineage>
        <taxon>Bacteria</taxon>
        <taxon>Pseudomonadati</taxon>
        <taxon>Pseudomonadota</taxon>
        <taxon>Betaproteobacteria</taxon>
        <taxon>Burkholderiales</taxon>
        <taxon>Comamonadaceae</taxon>
        <taxon>Comamonas</taxon>
    </lineage>
</organism>
<dbReference type="PROSITE" id="PS51462">
    <property type="entry name" value="NUDIX"/>
    <property type="match status" value="1"/>
</dbReference>
<dbReference type="CDD" id="cd16278">
    <property type="entry name" value="metallo-hydrolase-like_MBL-fold"/>
    <property type="match status" value="1"/>
</dbReference>
<dbReference type="Pfam" id="PF17778">
    <property type="entry name" value="WHD_BLACT"/>
    <property type="match status" value="1"/>
</dbReference>
<dbReference type="PANTHER" id="PTHR23131:SF0">
    <property type="entry name" value="ENDORIBONUCLEASE LACTB2"/>
    <property type="match status" value="1"/>
</dbReference>
<dbReference type="InterPro" id="IPR000086">
    <property type="entry name" value="NUDIX_hydrolase_dom"/>
</dbReference>
<comment type="caution">
    <text evidence="2">The sequence shown here is derived from an EMBL/GenBank/DDBJ whole genome shotgun (WGS) entry which is preliminary data.</text>
</comment>